<dbReference type="EMBL" id="JALJOR010000009">
    <property type="protein sequence ID" value="KAK9811538.1"/>
    <property type="molecule type" value="Genomic_DNA"/>
</dbReference>
<accession>A0AAW1PTS9</accession>
<evidence type="ECO:0000313" key="3">
    <source>
        <dbReference type="Proteomes" id="UP001489004"/>
    </source>
</evidence>
<protein>
    <submittedName>
        <fullName evidence="2">Uncharacterized protein</fullName>
    </submittedName>
</protein>
<comment type="caution">
    <text evidence="2">The sequence shown here is derived from an EMBL/GenBank/DDBJ whole genome shotgun (WGS) entry which is preliminary data.</text>
</comment>
<feature type="compositionally biased region" description="Low complexity" evidence="1">
    <location>
        <begin position="137"/>
        <end position="146"/>
    </location>
</feature>
<evidence type="ECO:0000256" key="1">
    <source>
        <dbReference type="SAM" id="MobiDB-lite"/>
    </source>
</evidence>
<keyword evidence="3" id="KW-1185">Reference proteome</keyword>
<proteinExistence type="predicted"/>
<feature type="region of interest" description="Disordered" evidence="1">
    <location>
        <begin position="69"/>
        <end position="146"/>
    </location>
</feature>
<feature type="region of interest" description="Disordered" evidence="1">
    <location>
        <begin position="220"/>
        <end position="276"/>
    </location>
</feature>
<gene>
    <name evidence="2" type="ORF">WJX72_005543</name>
</gene>
<dbReference type="Proteomes" id="UP001489004">
    <property type="component" value="Unassembled WGS sequence"/>
</dbReference>
<organism evidence="2 3">
    <name type="scientific">[Myrmecia] bisecta</name>
    <dbReference type="NCBI Taxonomy" id="41462"/>
    <lineage>
        <taxon>Eukaryota</taxon>
        <taxon>Viridiplantae</taxon>
        <taxon>Chlorophyta</taxon>
        <taxon>core chlorophytes</taxon>
        <taxon>Trebouxiophyceae</taxon>
        <taxon>Trebouxiales</taxon>
        <taxon>Trebouxiaceae</taxon>
        <taxon>Myrmecia</taxon>
    </lineage>
</organism>
<reference evidence="2 3" key="1">
    <citation type="journal article" date="2024" name="Nat. Commun.">
        <title>Phylogenomics reveals the evolutionary origins of lichenization in chlorophyte algae.</title>
        <authorList>
            <person name="Puginier C."/>
            <person name="Libourel C."/>
            <person name="Otte J."/>
            <person name="Skaloud P."/>
            <person name="Haon M."/>
            <person name="Grisel S."/>
            <person name="Petersen M."/>
            <person name="Berrin J.G."/>
            <person name="Delaux P.M."/>
            <person name="Dal Grande F."/>
            <person name="Keller J."/>
        </authorList>
    </citation>
    <scope>NUCLEOTIDE SEQUENCE [LARGE SCALE GENOMIC DNA]</scope>
    <source>
        <strain evidence="2 3">SAG 2043</strain>
    </source>
</reference>
<dbReference type="AlphaFoldDB" id="A0AAW1PTS9"/>
<feature type="compositionally biased region" description="Basic residues" evidence="1">
    <location>
        <begin position="252"/>
        <end position="263"/>
    </location>
</feature>
<name>A0AAW1PTS9_9CHLO</name>
<evidence type="ECO:0000313" key="2">
    <source>
        <dbReference type="EMBL" id="KAK9811538.1"/>
    </source>
</evidence>
<feature type="compositionally biased region" description="Low complexity" evidence="1">
    <location>
        <begin position="84"/>
        <end position="95"/>
    </location>
</feature>
<sequence length="276" mass="29397">MRYGVLKDALSTSTEYEAAVQAAQALRCKAEAAAAAIHSPVFSAQLWQAVGLRPKLLGERRNAFLEAHGLESQAGPAGPYSVYPRPAQQQPQAEPGLPRRHGREDATAYPMKDGCRRATDTGDAVSTGRGGAVSKSGRPTRAAAPAAGTLKEVQTPLFAAHRHIVQRQSSVKEVNSHDWGEALAEFQARASDTPRNGGSSADLDDGSLALLLHQELNAPAQRKCTRGQRSHSFSIAKQPGLGSAMSVEAAASKKRKREAHNHSHGSPQRLHTARSV</sequence>